<comment type="caution">
    <text evidence="1">The sequence shown here is derived from an EMBL/GenBank/DDBJ whole genome shotgun (WGS) entry which is preliminary data.</text>
</comment>
<reference evidence="2" key="1">
    <citation type="journal article" date="2019" name="Int. J. Syst. Evol. Microbiol.">
        <title>The Global Catalogue of Microorganisms (GCM) 10K type strain sequencing project: providing services to taxonomists for standard genome sequencing and annotation.</title>
        <authorList>
            <consortium name="The Broad Institute Genomics Platform"/>
            <consortium name="The Broad Institute Genome Sequencing Center for Infectious Disease"/>
            <person name="Wu L."/>
            <person name="Ma J."/>
        </authorList>
    </citation>
    <scope>NUCLEOTIDE SEQUENCE [LARGE SCALE GENOMIC DNA]</scope>
    <source>
        <strain evidence="2">JCM 17695</strain>
    </source>
</reference>
<dbReference type="Gene3D" id="3.20.20.120">
    <property type="entry name" value="Enolase-like C-terminal domain"/>
    <property type="match status" value="1"/>
</dbReference>
<proteinExistence type="predicted"/>
<gene>
    <name evidence="1" type="ORF">ACFQV2_25190</name>
</gene>
<dbReference type="SUPFAM" id="SSF51604">
    <property type="entry name" value="Enolase C-terminal domain-like"/>
    <property type="match status" value="1"/>
</dbReference>
<organism evidence="1 2">
    <name type="scientific">Actinokineospora soli</name>
    <dbReference type="NCBI Taxonomy" id="1048753"/>
    <lineage>
        <taxon>Bacteria</taxon>
        <taxon>Bacillati</taxon>
        <taxon>Actinomycetota</taxon>
        <taxon>Actinomycetes</taxon>
        <taxon>Pseudonocardiales</taxon>
        <taxon>Pseudonocardiaceae</taxon>
        <taxon>Actinokineospora</taxon>
    </lineage>
</organism>
<name>A0ABW2TR33_9PSEU</name>
<evidence type="ECO:0000313" key="1">
    <source>
        <dbReference type="EMBL" id="MFC7616275.1"/>
    </source>
</evidence>
<keyword evidence="2" id="KW-1185">Reference proteome</keyword>
<evidence type="ECO:0000313" key="2">
    <source>
        <dbReference type="Proteomes" id="UP001596512"/>
    </source>
</evidence>
<dbReference type="EMBL" id="JBHTEY010000004">
    <property type="protein sequence ID" value="MFC7616275.1"/>
    <property type="molecule type" value="Genomic_DNA"/>
</dbReference>
<dbReference type="Proteomes" id="UP001596512">
    <property type="component" value="Unassembled WGS sequence"/>
</dbReference>
<protein>
    <submittedName>
        <fullName evidence="1">Uncharacterized protein</fullName>
    </submittedName>
</protein>
<dbReference type="InterPro" id="IPR036849">
    <property type="entry name" value="Enolase-like_C_sf"/>
</dbReference>
<sequence>MHLASHARWVDLDGHLLLADDPWTGIGGEDGALRVSGAPGLGVARR</sequence>
<accession>A0ABW2TR33</accession>